<protein>
    <submittedName>
        <fullName evidence="2">Uncharacterized protein</fullName>
    </submittedName>
</protein>
<proteinExistence type="predicted"/>
<reference evidence="2" key="1">
    <citation type="submission" date="2015-04" db="UniProtKB">
        <authorList>
            <consortium name="EnsemblPlants"/>
        </authorList>
    </citation>
    <scope>IDENTIFICATION</scope>
</reference>
<sequence>MATKPMSEQGAEARANSGRRKGEQGVDGRQKSEHRLAQGASSSRYDCPLPSGLILDEFGVCDSIPFGQDDTRFHPELDAKNKGRTVYTVLQEDAWTGDISKSGT</sequence>
<evidence type="ECO:0000313" key="2">
    <source>
        <dbReference type="EnsemblPlants" id="OGLUM04G19840.1"/>
    </source>
</evidence>
<feature type="region of interest" description="Disordered" evidence="1">
    <location>
        <begin position="1"/>
        <end position="45"/>
    </location>
</feature>
<reference evidence="2" key="2">
    <citation type="submission" date="2018-05" db="EMBL/GenBank/DDBJ databases">
        <title>OgluRS3 (Oryza glumaepatula Reference Sequence Version 3).</title>
        <authorList>
            <person name="Zhang J."/>
            <person name="Kudrna D."/>
            <person name="Lee S."/>
            <person name="Talag J."/>
            <person name="Welchert J."/>
            <person name="Wing R.A."/>
        </authorList>
    </citation>
    <scope>NUCLEOTIDE SEQUENCE [LARGE SCALE GENOMIC DNA]</scope>
</reference>
<accession>A0A0D9ZNJ7</accession>
<evidence type="ECO:0000256" key="1">
    <source>
        <dbReference type="SAM" id="MobiDB-lite"/>
    </source>
</evidence>
<keyword evidence="3" id="KW-1185">Reference proteome</keyword>
<dbReference type="EnsemblPlants" id="OGLUM04G19840.1">
    <property type="protein sequence ID" value="OGLUM04G19840.1"/>
    <property type="gene ID" value="OGLUM04G19840"/>
</dbReference>
<dbReference type="AlphaFoldDB" id="A0A0D9ZNJ7"/>
<dbReference type="Gramene" id="OGLUM04G19840.1">
    <property type="protein sequence ID" value="OGLUM04G19840.1"/>
    <property type="gene ID" value="OGLUM04G19840"/>
</dbReference>
<dbReference type="HOGENOM" id="CLU_2254333_0_0_1"/>
<feature type="compositionally biased region" description="Basic and acidic residues" evidence="1">
    <location>
        <begin position="20"/>
        <end position="36"/>
    </location>
</feature>
<evidence type="ECO:0000313" key="3">
    <source>
        <dbReference type="Proteomes" id="UP000026961"/>
    </source>
</evidence>
<name>A0A0D9ZNJ7_9ORYZ</name>
<dbReference type="Proteomes" id="UP000026961">
    <property type="component" value="Chromosome 4"/>
</dbReference>
<organism evidence="2">
    <name type="scientific">Oryza glumipatula</name>
    <dbReference type="NCBI Taxonomy" id="40148"/>
    <lineage>
        <taxon>Eukaryota</taxon>
        <taxon>Viridiplantae</taxon>
        <taxon>Streptophyta</taxon>
        <taxon>Embryophyta</taxon>
        <taxon>Tracheophyta</taxon>
        <taxon>Spermatophyta</taxon>
        <taxon>Magnoliopsida</taxon>
        <taxon>Liliopsida</taxon>
        <taxon>Poales</taxon>
        <taxon>Poaceae</taxon>
        <taxon>BOP clade</taxon>
        <taxon>Oryzoideae</taxon>
        <taxon>Oryzeae</taxon>
        <taxon>Oryzinae</taxon>
        <taxon>Oryza</taxon>
    </lineage>
</organism>